<evidence type="ECO:0000313" key="1">
    <source>
        <dbReference type="EMBL" id="EDA0175194.1"/>
    </source>
</evidence>
<evidence type="ECO:0008006" key="2">
    <source>
        <dbReference type="Google" id="ProtNLM"/>
    </source>
</evidence>
<gene>
    <name evidence="1" type="ORF">F9G64_10090</name>
</gene>
<comment type="caution">
    <text evidence="1">The sequence shown here is derived from an EMBL/GenBank/DDBJ whole genome shotgun (WGS) entry which is preliminary data.</text>
</comment>
<accession>A0A5J1FB82</accession>
<protein>
    <recommendedName>
        <fullName evidence="2">Lipoprotein</fullName>
    </recommendedName>
</protein>
<dbReference type="EMBL" id="AALIQJ010000013">
    <property type="protein sequence ID" value="EDA0175194.1"/>
    <property type="molecule type" value="Genomic_DNA"/>
</dbReference>
<organism evidence="1">
    <name type="scientific">Salmonella enterica subsp. enterica serovar Braenderup</name>
    <dbReference type="NCBI Taxonomy" id="149391"/>
    <lineage>
        <taxon>Bacteria</taxon>
        <taxon>Pseudomonadati</taxon>
        <taxon>Pseudomonadota</taxon>
        <taxon>Gammaproteobacteria</taxon>
        <taxon>Enterobacterales</taxon>
        <taxon>Enterobacteriaceae</taxon>
        <taxon>Salmonella</taxon>
    </lineage>
</organism>
<dbReference type="PROSITE" id="PS51257">
    <property type="entry name" value="PROKAR_LIPOPROTEIN"/>
    <property type="match status" value="1"/>
</dbReference>
<name>A0A5J1FB82_SALET</name>
<reference evidence="1" key="1">
    <citation type="submission" date="2019-10" db="EMBL/GenBank/DDBJ databases">
        <authorList>
            <person name="Ashton P.M."/>
            <person name="Dallman T."/>
            <person name="Nair S."/>
            <person name="De Pinna E."/>
            <person name="Peters T."/>
            <person name="Grant K."/>
        </authorList>
    </citation>
    <scope>NUCLEOTIDE SEQUENCE</scope>
    <source>
        <strain evidence="1">810119</strain>
    </source>
</reference>
<proteinExistence type="predicted"/>
<sequence length="166" mass="18718">MKRVIVGAMAIALIGCVPKQPQDEKSAGGYVNIYSTSSVAIAQDRADKLCGGKAYLTDNENSPNRYYSYKPTFPKIEFNCDIEMAAYLGNEEAKKIKMKRIEEAYKEMYKAQYELKEVRRKNADPKKLESYTERDPDGTIRSYSFLNGKSCESIVYPDGTGKTTCD</sequence>
<dbReference type="AlphaFoldDB" id="A0A5J1FB82"/>